<gene>
    <name evidence="2" type="ORF">EII11_00350</name>
</gene>
<evidence type="ECO:0000259" key="1">
    <source>
        <dbReference type="SMART" id="SM01097"/>
    </source>
</evidence>
<accession>A0A3P1SGI5</accession>
<name>A0A3P1SGI5_9ACTO</name>
<organism evidence="2 3">
    <name type="scientific">Schaalia canis</name>
    <dbReference type="NCBI Taxonomy" id="100469"/>
    <lineage>
        <taxon>Bacteria</taxon>
        <taxon>Bacillati</taxon>
        <taxon>Actinomycetota</taxon>
        <taxon>Actinomycetes</taxon>
        <taxon>Actinomycetales</taxon>
        <taxon>Actinomycetaceae</taxon>
        <taxon>Schaalia</taxon>
    </lineage>
</organism>
<dbReference type="Proteomes" id="UP000280444">
    <property type="component" value="Unassembled WGS sequence"/>
</dbReference>
<dbReference type="InterPro" id="IPR036480">
    <property type="entry name" value="CarbP_synth_ssu_N_sf"/>
</dbReference>
<comment type="caution">
    <text evidence="2">The sequence shown here is derived from an EMBL/GenBank/DDBJ whole genome shotgun (WGS) entry which is preliminary data.</text>
</comment>
<dbReference type="InterPro" id="IPR002474">
    <property type="entry name" value="CarbamoylP_synth_ssu_N"/>
</dbReference>
<dbReference type="OrthoDB" id="9804328at2"/>
<dbReference type="SMART" id="SM01097">
    <property type="entry name" value="CPSase_sm_chain"/>
    <property type="match status" value="1"/>
</dbReference>
<feature type="domain" description="Carbamoyl-phosphate synthase small subunit N-terminal" evidence="1">
    <location>
        <begin position="4"/>
        <end position="134"/>
    </location>
</feature>
<reference evidence="2 3" key="1">
    <citation type="submission" date="2018-11" db="EMBL/GenBank/DDBJ databases">
        <title>Genomes From Bacteria Associated with the Canine Oral Cavity: a Test Case for Automated Genome-Based Taxonomic Assignment.</title>
        <authorList>
            <person name="Coil D.A."/>
            <person name="Jospin G."/>
            <person name="Darling A.E."/>
            <person name="Wallis C."/>
            <person name="Davis I.J."/>
            <person name="Harris S."/>
            <person name="Eisen J.A."/>
            <person name="Holcombe L.J."/>
            <person name="O'Flynn C."/>
        </authorList>
    </citation>
    <scope>NUCLEOTIDE SEQUENCE [LARGE SCALE GENOMIC DNA]</scope>
    <source>
        <strain evidence="2 3">OH770</strain>
    </source>
</reference>
<dbReference type="SUPFAM" id="SSF52021">
    <property type="entry name" value="Carbamoyl phosphate synthetase, small subunit N-terminal domain"/>
    <property type="match status" value="1"/>
</dbReference>
<evidence type="ECO:0000313" key="3">
    <source>
        <dbReference type="Proteomes" id="UP000280444"/>
    </source>
</evidence>
<proteinExistence type="predicted"/>
<sequence>MSNDIAYLICDDGRIFTGRAWGAKGVRAGILSFDTRMTGYQAVLSAPEHADRLVVMTTPHIGNVGVNDEAPREGFTIAGLIAREPARRASNWRSTGDFNELLEAKGVIGIAGIDTRALTLHIRNHEGICGAIISGEALPAGAAQLTDEVRTQLSQILTAAMEEQH</sequence>
<dbReference type="RefSeq" id="WP_124867475.1">
    <property type="nucleotide sequence ID" value="NZ_RQZF01000001.1"/>
</dbReference>
<dbReference type="EMBL" id="RQZF01000001">
    <property type="protein sequence ID" value="RRC96164.1"/>
    <property type="molecule type" value="Genomic_DNA"/>
</dbReference>
<dbReference type="AlphaFoldDB" id="A0A3P1SGI5"/>
<keyword evidence="3" id="KW-1185">Reference proteome</keyword>
<dbReference type="Gene3D" id="3.50.30.20">
    <property type="entry name" value="Carbamoyl-phosphate synthase small subunit, N-terminal domain"/>
    <property type="match status" value="1"/>
</dbReference>
<protein>
    <recommendedName>
        <fullName evidence="1">Carbamoyl-phosphate synthase small subunit N-terminal domain-containing protein</fullName>
    </recommendedName>
</protein>
<dbReference type="Pfam" id="PF00988">
    <property type="entry name" value="CPSase_sm_chain"/>
    <property type="match status" value="1"/>
</dbReference>
<evidence type="ECO:0000313" key="2">
    <source>
        <dbReference type="EMBL" id="RRC96164.1"/>
    </source>
</evidence>